<keyword evidence="8" id="KW-1185">Reference proteome</keyword>
<comment type="subcellular location">
    <subcellularLocation>
        <location evidence="1">Membrane</location>
        <topology evidence="1">Multi-pass membrane protein</topology>
    </subcellularLocation>
</comment>
<dbReference type="EMBL" id="QMKO01001782">
    <property type="protein sequence ID" value="RTG86604.1"/>
    <property type="molecule type" value="Genomic_DNA"/>
</dbReference>
<dbReference type="GO" id="GO:0019722">
    <property type="term" value="P:calcium-mediated signaling"/>
    <property type="evidence" value="ECO:0007669"/>
    <property type="project" value="TreeGrafter"/>
</dbReference>
<evidence type="ECO:0000256" key="4">
    <source>
        <dbReference type="ARBA" id="ARBA00023136"/>
    </source>
</evidence>
<comment type="caution">
    <text evidence="7">The sequence shown here is derived from an EMBL/GenBank/DDBJ whole genome shotgun (WGS) entry which is preliminary data.</text>
</comment>
<feature type="transmembrane region" description="Helical" evidence="5">
    <location>
        <begin position="147"/>
        <end position="170"/>
    </location>
</feature>
<proteinExistence type="predicted"/>
<evidence type="ECO:0000256" key="2">
    <source>
        <dbReference type="ARBA" id="ARBA00022692"/>
    </source>
</evidence>
<accession>A0A430QG01</accession>
<keyword evidence="2 5" id="KW-0812">Transmembrane</keyword>
<dbReference type="PANTHER" id="PTHR46768:SF1">
    <property type="entry name" value="TWO PORE CHANNEL PROTEIN 2"/>
    <property type="match status" value="1"/>
</dbReference>
<dbReference type="InterPro" id="IPR028798">
    <property type="entry name" value="TPC2"/>
</dbReference>
<feature type="transmembrane region" description="Helical" evidence="5">
    <location>
        <begin position="21"/>
        <end position="41"/>
    </location>
</feature>
<dbReference type="Gene3D" id="1.10.287.70">
    <property type="match status" value="1"/>
</dbReference>
<feature type="transmembrane region" description="Helical" evidence="5">
    <location>
        <begin position="105"/>
        <end position="127"/>
    </location>
</feature>
<dbReference type="GO" id="GO:0015280">
    <property type="term" value="F:ligand-gated sodium channel activity"/>
    <property type="evidence" value="ECO:0007669"/>
    <property type="project" value="TreeGrafter"/>
</dbReference>
<feature type="domain" description="Ion transport" evidence="6">
    <location>
        <begin position="32"/>
        <end position="174"/>
    </location>
</feature>
<gene>
    <name evidence="7" type="ORF">DC041_0011107</name>
</gene>
<evidence type="ECO:0000313" key="7">
    <source>
        <dbReference type="EMBL" id="RTG86604.1"/>
    </source>
</evidence>
<dbReference type="GO" id="GO:0022832">
    <property type="term" value="F:voltage-gated channel activity"/>
    <property type="evidence" value="ECO:0007669"/>
    <property type="project" value="InterPro"/>
</dbReference>
<name>A0A430QG01_SCHBO</name>
<dbReference type="Pfam" id="PF00520">
    <property type="entry name" value="Ion_trans"/>
    <property type="match status" value="1"/>
</dbReference>
<evidence type="ECO:0000259" key="6">
    <source>
        <dbReference type="Pfam" id="PF00520"/>
    </source>
</evidence>
<keyword evidence="4 5" id="KW-0472">Membrane</keyword>
<feature type="transmembrane region" description="Helical" evidence="5">
    <location>
        <begin position="71"/>
        <end position="93"/>
    </location>
</feature>
<protein>
    <submittedName>
        <fullName evidence="7">Two pore calcium channel protein 2</fullName>
    </submittedName>
</protein>
<keyword evidence="3 5" id="KW-1133">Transmembrane helix</keyword>
<dbReference type="GO" id="GO:0075509">
    <property type="term" value="P:endocytosis involved in viral entry into host cell"/>
    <property type="evidence" value="ECO:0007669"/>
    <property type="project" value="TreeGrafter"/>
</dbReference>
<evidence type="ECO:0000313" key="8">
    <source>
        <dbReference type="Proteomes" id="UP000290809"/>
    </source>
</evidence>
<dbReference type="GO" id="GO:0005765">
    <property type="term" value="C:lysosomal membrane"/>
    <property type="evidence" value="ECO:0007669"/>
    <property type="project" value="InterPro"/>
</dbReference>
<evidence type="ECO:0000256" key="3">
    <source>
        <dbReference type="ARBA" id="ARBA00022989"/>
    </source>
</evidence>
<sequence>MSSDIRLKLKPPNLPCGVTEGIEFLCLLIISIQSILLYYRIRRLIRPYFLISSSQLMKKVLKCYRRTLPTLFNLLFLLGFWLISATLVAMCVFNKPNRDLTKNSVVNTTTTAFTDFYDTLFSLLVLLTTTNHPDILIPPYNGNRGTAIFSIVYLGVGLYVLLNILTAAVYSEFSGYLMVSNSTPNYKILIYSIVRYVNLVGLLTKRLIGIELVSSDDIVGLIKTVHIDTWKKDTLRQVYFMRHCHGNINAKQFMQLFKILDLSGPSNQSIPEQIPSLRVARIFQTWIMSKGFELVRIIISVFNVVFLCVS</sequence>
<evidence type="ECO:0000256" key="1">
    <source>
        <dbReference type="ARBA" id="ARBA00004141"/>
    </source>
</evidence>
<reference evidence="7 8" key="1">
    <citation type="journal article" date="2019" name="PLoS Pathog.">
        <title>Genome sequence of the bovine parasite Schistosoma bovis Tanzania.</title>
        <authorList>
            <person name="Oey H."/>
            <person name="Zakrzewski M."/>
            <person name="Gobert G."/>
            <person name="Gravermann K."/>
            <person name="Stoye J."/>
            <person name="Jones M."/>
            <person name="Mcmanus D."/>
            <person name="Krause L."/>
        </authorList>
    </citation>
    <scope>NUCLEOTIDE SEQUENCE [LARGE SCALE GENOMIC DNA]</scope>
    <source>
        <strain evidence="7 8">TAN1997</strain>
    </source>
</reference>
<evidence type="ECO:0000256" key="5">
    <source>
        <dbReference type="SAM" id="Phobius"/>
    </source>
</evidence>
<organism evidence="7 8">
    <name type="scientific">Schistosoma bovis</name>
    <name type="common">Blood fluke</name>
    <dbReference type="NCBI Taxonomy" id="6184"/>
    <lineage>
        <taxon>Eukaryota</taxon>
        <taxon>Metazoa</taxon>
        <taxon>Spiralia</taxon>
        <taxon>Lophotrochozoa</taxon>
        <taxon>Platyhelminthes</taxon>
        <taxon>Trematoda</taxon>
        <taxon>Digenea</taxon>
        <taxon>Strigeidida</taxon>
        <taxon>Schistosomatoidea</taxon>
        <taxon>Schistosomatidae</taxon>
        <taxon>Schistosoma</taxon>
    </lineage>
</organism>
<dbReference type="PANTHER" id="PTHR46768">
    <property type="entry name" value="TWO PORE CALCIUM CHANNEL PROTEIN 2"/>
    <property type="match status" value="1"/>
</dbReference>
<dbReference type="AlphaFoldDB" id="A0A430QG01"/>
<dbReference type="STRING" id="6184.A0A430QG01"/>
<dbReference type="InterPro" id="IPR005821">
    <property type="entry name" value="Ion_trans_dom"/>
</dbReference>
<dbReference type="Proteomes" id="UP000290809">
    <property type="component" value="Unassembled WGS sequence"/>
</dbReference>
<dbReference type="SUPFAM" id="SSF81324">
    <property type="entry name" value="Voltage-gated potassium channels"/>
    <property type="match status" value="1"/>
</dbReference>
<dbReference type="GO" id="GO:0097682">
    <property type="term" value="F:intracellularly phosphatidylinositol-3,5-bisphosphate-gated monatomic cation channel activity"/>
    <property type="evidence" value="ECO:0007669"/>
    <property type="project" value="TreeGrafter"/>
</dbReference>